<evidence type="ECO:0000313" key="2">
    <source>
        <dbReference type="EMBL" id="VEL15840.1"/>
    </source>
</evidence>
<proteinExistence type="predicted"/>
<dbReference type="EMBL" id="CAAALY010026129">
    <property type="protein sequence ID" value="VEL15840.1"/>
    <property type="molecule type" value="Genomic_DNA"/>
</dbReference>
<protein>
    <submittedName>
        <fullName evidence="2">Uncharacterized protein</fullName>
    </submittedName>
</protein>
<organism evidence="2 3">
    <name type="scientific">Protopolystoma xenopodis</name>
    <dbReference type="NCBI Taxonomy" id="117903"/>
    <lineage>
        <taxon>Eukaryota</taxon>
        <taxon>Metazoa</taxon>
        <taxon>Spiralia</taxon>
        <taxon>Lophotrochozoa</taxon>
        <taxon>Platyhelminthes</taxon>
        <taxon>Monogenea</taxon>
        <taxon>Polyopisthocotylea</taxon>
        <taxon>Polystomatidea</taxon>
        <taxon>Polystomatidae</taxon>
        <taxon>Protopolystoma</taxon>
    </lineage>
</organism>
<gene>
    <name evidence="2" type="ORF">PXEA_LOCUS9280</name>
</gene>
<comment type="caution">
    <text evidence="2">The sequence shown here is derived from an EMBL/GenBank/DDBJ whole genome shotgun (WGS) entry which is preliminary data.</text>
</comment>
<sequence>MIQRKLCIFFAFSKRKKKLRDYSQFALKEMSHTLRLNSTPAPLRTHTNKYMHKQQHDDDDDDDDDDGHLDLLCVALLTPKTVPGQKPDLEIQFVRQV</sequence>
<reference evidence="2" key="1">
    <citation type="submission" date="2018-11" db="EMBL/GenBank/DDBJ databases">
        <authorList>
            <consortium name="Pathogen Informatics"/>
        </authorList>
    </citation>
    <scope>NUCLEOTIDE SEQUENCE</scope>
</reference>
<feature type="region of interest" description="Disordered" evidence="1">
    <location>
        <begin position="36"/>
        <end position="64"/>
    </location>
</feature>
<dbReference type="AlphaFoldDB" id="A0A3S5CF10"/>
<evidence type="ECO:0000256" key="1">
    <source>
        <dbReference type="SAM" id="MobiDB-lite"/>
    </source>
</evidence>
<keyword evidence="3" id="KW-1185">Reference proteome</keyword>
<dbReference type="Proteomes" id="UP000784294">
    <property type="component" value="Unassembled WGS sequence"/>
</dbReference>
<evidence type="ECO:0000313" key="3">
    <source>
        <dbReference type="Proteomes" id="UP000784294"/>
    </source>
</evidence>
<accession>A0A3S5CF10</accession>
<name>A0A3S5CF10_9PLAT</name>